<reference evidence="1" key="1">
    <citation type="submission" date="2016-08" db="EMBL/GenBank/DDBJ databases">
        <authorList>
            <person name="Seilhamer J.J."/>
        </authorList>
    </citation>
    <scope>NUCLEOTIDE SEQUENCE</scope>
    <source>
        <strain evidence="1">86</strain>
    </source>
</reference>
<dbReference type="InterPro" id="IPR014942">
    <property type="entry name" value="AbiEii"/>
</dbReference>
<dbReference type="AlphaFoldDB" id="A0A212LPG5"/>
<organism evidence="1">
    <name type="scientific">uncultured Pleomorphomonas sp</name>
    <dbReference type="NCBI Taxonomy" id="442121"/>
    <lineage>
        <taxon>Bacteria</taxon>
        <taxon>Pseudomonadati</taxon>
        <taxon>Pseudomonadota</taxon>
        <taxon>Alphaproteobacteria</taxon>
        <taxon>Hyphomicrobiales</taxon>
        <taxon>Pleomorphomonadaceae</taxon>
        <taxon>Pleomorphomonas</taxon>
        <taxon>environmental samples</taxon>
    </lineage>
</organism>
<evidence type="ECO:0000313" key="1">
    <source>
        <dbReference type="EMBL" id="SCM79475.1"/>
    </source>
</evidence>
<evidence type="ECO:0008006" key="2">
    <source>
        <dbReference type="Google" id="ProtNLM"/>
    </source>
</evidence>
<proteinExistence type="predicted"/>
<dbReference type="EMBL" id="FMJD01000013">
    <property type="protein sequence ID" value="SCM79475.1"/>
    <property type="molecule type" value="Genomic_DNA"/>
</dbReference>
<protein>
    <recommendedName>
        <fullName evidence="2">Nucleotidyl transferase AbiEii/AbiGii toxin family protein</fullName>
    </recommendedName>
</protein>
<gene>
    <name evidence="1" type="ORF">KL86PLE_90420</name>
</gene>
<sequence>MSLVHGSYRQTGDVDFTAVVDPHPYAEMLRDNLNRALPRAAADLGYLDIVLAVQRFEYQPKVEGFAEQKAPAIKLTVGYANKGTSNEARLLKGQSLTVLQIDVSFKEPVTNSAEIVLDDTEVSINAYTPAEIIGEKYRAMLQQVIRNRMRRQDVFDIAWLIERYKPDAEMRAAILQALMVKSAERDIIPTVESLDDPEIRRRCQAEWDSMRLEIGKFLPEFAPLFDRVVAFYKELPW</sequence>
<dbReference type="Pfam" id="PF08843">
    <property type="entry name" value="AbiEii"/>
    <property type="match status" value="1"/>
</dbReference>
<name>A0A212LPG5_9HYPH</name>
<accession>A0A212LPG5</accession>